<organism evidence="2 3">
    <name type="scientific">Acanthocheilonema viteae</name>
    <name type="common">Filarial nematode worm</name>
    <name type="synonym">Dipetalonema viteae</name>
    <dbReference type="NCBI Taxonomy" id="6277"/>
    <lineage>
        <taxon>Eukaryota</taxon>
        <taxon>Metazoa</taxon>
        <taxon>Ecdysozoa</taxon>
        <taxon>Nematoda</taxon>
        <taxon>Chromadorea</taxon>
        <taxon>Rhabditida</taxon>
        <taxon>Spirurina</taxon>
        <taxon>Spiruromorpha</taxon>
        <taxon>Filarioidea</taxon>
        <taxon>Onchocercidae</taxon>
        <taxon>Acanthocheilonema</taxon>
    </lineage>
</organism>
<dbReference type="PANTHER" id="PTHR18947:SF28">
    <property type="entry name" value="GIRDIN, ISOFORM A"/>
    <property type="match status" value="1"/>
</dbReference>
<protein>
    <submittedName>
        <fullName evidence="2">Uncharacterized protein</fullName>
    </submittedName>
</protein>
<dbReference type="OrthoDB" id="10254988at2759"/>
<dbReference type="GO" id="GO:0051959">
    <property type="term" value="F:dynein light intermediate chain binding"/>
    <property type="evidence" value="ECO:0007669"/>
    <property type="project" value="TreeGrafter"/>
</dbReference>
<gene>
    <name evidence="2" type="ORF">NAV_LOCUS9556</name>
</gene>
<dbReference type="GO" id="GO:0005813">
    <property type="term" value="C:centrosome"/>
    <property type="evidence" value="ECO:0007669"/>
    <property type="project" value="TreeGrafter"/>
</dbReference>
<dbReference type="EMBL" id="UPTC01004051">
    <property type="protein sequence ID" value="VBB34765.1"/>
    <property type="molecule type" value="Genomic_DNA"/>
</dbReference>
<accession>A0A498SRZ4</accession>
<evidence type="ECO:0000313" key="2">
    <source>
        <dbReference type="EMBL" id="VBB34765.1"/>
    </source>
</evidence>
<dbReference type="GO" id="GO:0031122">
    <property type="term" value="P:cytoplasmic microtubule organization"/>
    <property type="evidence" value="ECO:0007669"/>
    <property type="project" value="TreeGrafter"/>
</dbReference>
<evidence type="ECO:0000256" key="1">
    <source>
        <dbReference type="SAM" id="Coils"/>
    </source>
</evidence>
<dbReference type="PANTHER" id="PTHR18947">
    <property type="entry name" value="HOOK PROTEINS"/>
    <property type="match status" value="1"/>
</dbReference>
<evidence type="ECO:0000313" key="3">
    <source>
        <dbReference type="Proteomes" id="UP000276991"/>
    </source>
</evidence>
<feature type="non-terminal residue" evidence="2">
    <location>
        <position position="371"/>
    </location>
</feature>
<feature type="coiled-coil region" evidence="1">
    <location>
        <begin position="101"/>
        <end position="279"/>
    </location>
</feature>
<sequence>MRNEEEKDCVRENFGSLGSQMAVDDKKRILELELENRKLRTKLENANNCEEMGEIHAKLLRTEIELSEKKEECGVLDQQVQEFQITLSQVTSQYQKTCSLCNTLVMERDLAQQNLQEARKKFSDFQNEQKSDLTETISELQETLKAKEEEINCLRKVKIQTDEEVKKAIENEQISAINMEKLRDELKEMERIVHNLEKQKKLLENERNAQKELNERLEGCIEENKLKVINMENIQKKLETCERATMESRSRVNELESENRQLNQQLELELKKMDRLREDFVAVKSRCSDLISRLRSICVSIQLNGGKCEMQMMQSIDNDCDGDDDEKIITIIDDVIMKALTTARREADALRLQQHTQIAELNNLKEDIERL</sequence>
<keyword evidence="1" id="KW-0175">Coiled coil</keyword>
<dbReference type="AlphaFoldDB" id="A0A498SRZ4"/>
<dbReference type="GO" id="GO:0030705">
    <property type="term" value="P:cytoskeleton-dependent intracellular transport"/>
    <property type="evidence" value="ECO:0007669"/>
    <property type="project" value="TreeGrafter"/>
</dbReference>
<dbReference type="GO" id="GO:0005737">
    <property type="term" value="C:cytoplasm"/>
    <property type="evidence" value="ECO:0007669"/>
    <property type="project" value="TreeGrafter"/>
</dbReference>
<keyword evidence="3" id="KW-1185">Reference proteome</keyword>
<proteinExistence type="predicted"/>
<name>A0A498SRZ4_ACAVI</name>
<dbReference type="STRING" id="6277.A0A498SRZ4"/>
<dbReference type="GO" id="GO:0008017">
    <property type="term" value="F:microtubule binding"/>
    <property type="evidence" value="ECO:0007669"/>
    <property type="project" value="TreeGrafter"/>
</dbReference>
<reference evidence="2 3" key="1">
    <citation type="submission" date="2018-08" db="EMBL/GenBank/DDBJ databases">
        <authorList>
            <person name="Laetsch R D."/>
            <person name="Stevens L."/>
            <person name="Kumar S."/>
            <person name="Blaxter L. M."/>
        </authorList>
    </citation>
    <scope>NUCLEOTIDE SEQUENCE [LARGE SCALE GENOMIC DNA]</scope>
</reference>
<dbReference type="Proteomes" id="UP000276991">
    <property type="component" value="Unassembled WGS sequence"/>
</dbReference>